<feature type="compositionally biased region" description="Low complexity" evidence="11">
    <location>
        <begin position="1"/>
        <end position="23"/>
    </location>
</feature>
<keyword evidence="4 10" id="KW-0863">Zinc-finger</keyword>
<keyword evidence="3" id="KW-0479">Metal-binding</keyword>
<evidence type="ECO:0000256" key="10">
    <source>
        <dbReference type="PROSITE-ProRule" id="PRU00027"/>
    </source>
</evidence>
<evidence type="ECO:0000256" key="7">
    <source>
        <dbReference type="ARBA" id="ARBA00023125"/>
    </source>
</evidence>
<dbReference type="EMBL" id="JBCNJP010000009">
    <property type="protein sequence ID" value="KAK9073208.1"/>
    <property type="molecule type" value="Genomic_DNA"/>
</dbReference>
<dbReference type="GO" id="GO:0008270">
    <property type="term" value="F:zinc ion binding"/>
    <property type="evidence" value="ECO:0007669"/>
    <property type="project" value="UniProtKB-KW"/>
</dbReference>
<evidence type="ECO:0000259" key="12">
    <source>
        <dbReference type="PROSITE" id="PS50808"/>
    </source>
</evidence>
<evidence type="ECO:0000256" key="6">
    <source>
        <dbReference type="ARBA" id="ARBA00023015"/>
    </source>
</evidence>
<evidence type="ECO:0000256" key="5">
    <source>
        <dbReference type="ARBA" id="ARBA00022833"/>
    </source>
</evidence>
<evidence type="ECO:0000256" key="1">
    <source>
        <dbReference type="ARBA" id="ARBA00004123"/>
    </source>
</evidence>
<dbReference type="GO" id="GO:0003677">
    <property type="term" value="F:DNA binding"/>
    <property type="evidence" value="ECO:0007669"/>
    <property type="project" value="UniProtKB-KW"/>
</dbReference>
<dbReference type="GO" id="GO:0005634">
    <property type="term" value="C:nucleus"/>
    <property type="evidence" value="ECO:0007669"/>
    <property type="project" value="UniProtKB-SubCell"/>
</dbReference>
<evidence type="ECO:0000313" key="14">
    <source>
        <dbReference type="Proteomes" id="UP001408789"/>
    </source>
</evidence>
<dbReference type="SMART" id="SM00614">
    <property type="entry name" value="ZnF_BED"/>
    <property type="match status" value="1"/>
</dbReference>
<dbReference type="InterPro" id="IPR008906">
    <property type="entry name" value="HATC_C_dom"/>
</dbReference>
<dbReference type="GO" id="GO:0046983">
    <property type="term" value="F:protein dimerization activity"/>
    <property type="evidence" value="ECO:0007669"/>
    <property type="project" value="InterPro"/>
</dbReference>
<dbReference type="PROSITE" id="PS50808">
    <property type="entry name" value="ZF_BED"/>
    <property type="match status" value="1"/>
</dbReference>
<dbReference type="Pfam" id="PF05699">
    <property type="entry name" value="Dimer_Tnp_hAT"/>
    <property type="match status" value="1"/>
</dbReference>
<keyword evidence="9" id="KW-0539">Nucleus</keyword>
<comment type="subunit">
    <text evidence="2">Homodimer.</text>
</comment>
<dbReference type="InterPro" id="IPR025525">
    <property type="entry name" value="hAT-like_transposase_RNase-H"/>
</dbReference>
<dbReference type="AlphaFoldDB" id="A0AAP0DLH3"/>
<name>A0AAP0DLH3_9ASTR</name>
<keyword evidence="14" id="KW-1185">Reference proteome</keyword>
<evidence type="ECO:0000256" key="3">
    <source>
        <dbReference type="ARBA" id="ARBA00022723"/>
    </source>
</evidence>
<feature type="compositionally biased region" description="Acidic residues" evidence="11">
    <location>
        <begin position="33"/>
        <end position="49"/>
    </location>
</feature>
<keyword evidence="5" id="KW-0862">Zinc</keyword>
<feature type="domain" description="BED-type" evidence="12">
    <location>
        <begin position="65"/>
        <end position="122"/>
    </location>
</feature>
<keyword evidence="6" id="KW-0805">Transcription regulation</keyword>
<dbReference type="Proteomes" id="UP001408789">
    <property type="component" value="Unassembled WGS sequence"/>
</dbReference>
<evidence type="ECO:0000256" key="11">
    <source>
        <dbReference type="SAM" id="MobiDB-lite"/>
    </source>
</evidence>
<dbReference type="Pfam" id="PF02892">
    <property type="entry name" value="zf-BED"/>
    <property type="match status" value="1"/>
</dbReference>
<keyword evidence="7" id="KW-0238">DNA-binding</keyword>
<dbReference type="SUPFAM" id="SSF53098">
    <property type="entry name" value="Ribonuclease H-like"/>
    <property type="match status" value="1"/>
</dbReference>
<keyword evidence="8" id="KW-0804">Transcription</keyword>
<dbReference type="InterPro" id="IPR012337">
    <property type="entry name" value="RNaseH-like_sf"/>
</dbReference>
<proteinExistence type="predicted"/>
<dbReference type="PANTHER" id="PTHR46481">
    <property type="entry name" value="ZINC FINGER BED DOMAIN-CONTAINING PROTEIN 4"/>
    <property type="match status" value="1"/>
</dbReference>
<gene>
    <name evidence="13" type="ORF">SSX86_007532</name>
</gene>
<evidence type="ECO:0000313" key="13">
    <source>
        <dbReference type="EMBL" id="KAK9073208.1"/>
    </source>
</evidence>
<dbReference type="PANTHER" id="PTHR46481:SF7">
    <property type="entry name" value="ZINC FINGER BED DOMAIN-CONTAINING PROTEIN RICESLEEPER 2-LIKE"/>
    <property type="match status" value="1"/>
</dbReference>
<dbReference type="Pfam" id="PF14372">
    <property type="entry name" value="hAT-like_RNase-H"/>
    <property type="match status" value="1"/>
</dbReference>
<dbReference type="InterPro" id="IPR052035">
    <property type="entry name" value="ZnF_BED_domain_contain"/>
</dbReference>
<dbReference type="InterPro" id="IPR003656">
    <property type="entry name" value="Znf_BED"/>
</dbReference>
<organism evidence="13 14">
    <name type="scientific">Deinandra increscens subsp. villosa</name>
    <dbReference type="NCBI Taxonomy" id="3103831"/>
    <lineage>
        <taxon>Eukaryota</taxon>
        <taxon>Viridiplantae</taxon>
        <taxon>Streptophyta</taxon>
        <taxon>Embryophyta</taxon>
        <taxon>Tracheophyta</taxon>
        <taxon>Spermatophyta</taxon>
        <taxon>Magnoliopsida</taxon>
        <taxon>eudicotyledons</taxon>
        <taxon>Gunneridae</taxon>
        <taxon>Pentapetalae</taxon>
        <taxon>asterids</taxon>
        <taxon>campanulids</taxon>
        <taxon>Asterales</taxon>
        <taxon>Asteraceae</taxon>
        <taxon>Asteroideae</taxon>
        <taxon>Heliantheae alliance</taxon>
        <taxon>Madieae</taxon>
        <taxon>Madiinae</taxon>
        <taxon>Deinandra</taxon>
    </lineage>
</organism>
<sequence>MTNTESTQTSKTIKKTTIPSTSKDPQEMHVEDSDSNENGYEEGTEEDNVSDVKQVGEKRKYKPRAKKADCWKYFGKQYKDKDGKIKARCNFCNKPFAADSNRNGTNGLNKHFKRCTSNPANLAKDQPEINAQHDEGGQPTFTAWKFDPAKDGLKAEHFNVECIRNAVKFVRHSSNRISAFKSYALEKGIQSKAFLSLDVPTRWSSTYEMLARAAVFEKAFDLYAVREKDFRKSLDVVPCSTVWKYVEKVIELLKIFSVKTTEVSCSTYVIAHEHYSQVKDISHQLAELTRTCVDNTPDIRNTLNAMSLKFDKYFEDAGGKINQIFEFAAILDPRLKLLPTTCTCMEEIEIEYPNRKDMLESEYQEILDKKVGLVTSEMQLLVNEYEKIYQTGTRIPVRKENVVRPIQSGKNSWMSKYASSQQIGTQTFGKRSELEKYLKDAVEEQTEDFDILQWWKFNAARYPTLAKMAKDILAIPISSVASESAFSTGGRVIEPCRSSLSPQIVEALICSQDWIRRERKETKGKIESNEEIDELEKYDDIDKELNVGVLFGMFLEYWMLAYW</sequence>
<evidence type="ECO:0000256" key="2">
    <source>
        <dbReference type="ARBA" id="ARBA00011738"/>
    </source>
</evidence>
<reference evidence="13 14" key="1">
    <citation type="submission" date="2024-04" db="EMBL/GenBank/DDBJ databases">
        <title>The reference genome of an endangered Asteraceae, Deinandra increscens subsp. villosa, native to the Central Coast of California.</title>
        <authorList>
            <person name="Guilliams M."/>
            <person name="Hasenstab-Lehman K."/>
            <person name="Meyer R."/>
            <person name="Mcevoy S."/>
        </authorList>
    </citation>
    <scope>NUCLEOTIDE SEQUENCE [LARGE SCALE GENOMIC DNA]</scope>
    <source>
        <tissue evidence="13">Leaf</tissue>
    </source>
</reference>
<evidence type="ECO:0000256" key="8">
    <source>
        <dbReference type="ARBA" id="ARBA00023163"/>
    </source>
</evidence>
<protein>
    <recommendedName>
        <fullName evidence="12">BED-type domain-containing protein</fullName>
    </recommendedName>
</protein>
<evidence type="ECO:0000256" key="9">
    <source>
        <dbReference type="ARBA" id="ARBA00023242"/>
    </source>
</evidence>
<evidence type="ECO:0000256" key="4">
    <source>
        <dbReference type="ARBA" id="ARBA00022771"/>
    </source>
</evidence>
<feature type="region of interest" description="Disordered" evidence="11">
    <location>
        <begin position="1"/>
        <end position="60"/>
    </location>
</feature>
<comment type="subcellular location">
    <subcellularLocation>
        <location evidence="1">Nucleus</location>
    </subcellularLocation>
</comment>
<comment type="caution">
    <text evidence="13">The sequence shown here is derived from an EMBL/GenBank/DDBJ whole genome shotgun (WGS) entry which is preliminary data.</text>
</comment>
<accession>A0AAP0DLH3</accession>